<accession>A0ABT4JQ95</accession>
<evidence type="ECO:0000313" key="2">
    <source>
        <dbReference type="EMBL" id="MCZ2720532.1"/>
    </source>
</evidence>
<evidence type="ECO:0000313" key="3">
    <source>
        <dbReference type="Proteomes" id="UP001149719"/>
    </source>
</evidence>
<feature type="compositionally biased region" description="Basic and acidic residues" evidence="1">
    <location>
        <begin position="40"/>
        <end position="50"/>
    </location>
</feature>
<organism evidence="2 3">
    <name type="scientific">Marinomonas phaeophyticola</name>
    <dbReference type="NCBI Taxonomy" id="3004091"/>
    <lineage>
        <taxon>Bacteria</taxon>
        <taxon>Pseudomonadati</taxon>
        <taxon>Pseudomonadota</taxon>
        <taxon>Gammaproteobacteria</taxon>
        <taxon>Oceanospirillales</taxon>
        <taxon>Oceanospirillaceae</taxon>
        <taxon>Marinomonas</taxon>
    </lineage>
</organism>
<gene>
    <name evidence="2" type="ORF">O1D97_02430</name>
</gene>
<dbReference type="RefSeq" id="WP_269122514.1">
    <property type="nucleotide sequence ID" value="NZ_JAPUBN010000007.1"/>
</dbReference>
<feature type="compositionally biased region" description="Basic and acidic residues" evidence="1">
    <location>
        <begin position="1"/>
        <end position="10"/>
    </location>
</feature>
<comment type="caution">
    <text evidence="2">The sequence shown here is derived from an EMBL/GenBank/DDBJ whole genome shotgun (WGS) entry which is preliminary data.</text>
</comment>
<sequence>MAKSSSDRNTIDLFGKTRGRPVTQPLPRKEQLKKNKQIQRAKEKNWDLNV</sequence>
<dbReference type="Proteomes" id="UP001149719">
    <property type="component" value="Unassembled WGS sequence"/>
</dbReference>
<feature type="region of interest" description="Disordered" evidence="1">
    <location>
        <begin position="1"/>
        <end position="50"/>
    </location>
</feature>
<name>A0ABT4JQ95_9GAMM</name>
<keyword evidence="3" id="KW-1185">Reference proteome</keyword>
<evidence type="ECO:0000256" key="1">
    <source>
        <dbReference type="SAM" id="MobiDB-lite"/>
    </source>
</evidence>
<protein>
    <submittedName>
        <fullName evidence="2">Uncharacterized protein</fullName>
    </submittedName>
</protein>
<dbReference type="EMBL" id="JAPUBN010000007">
    <property type="protein sequence ID" value="MCZ2720532.1"/>
    <property type="molecule type" value="Genomic_DNA"/>
</dbReference>
<reference evidence="2" key="1">
    <citation type="submission" date="2022-12" db="EMBL/GenBank/DDBJ databases">
        <title>Marinomonas 15G1-11 sp. nov, isolated from marine algae.</title>
        <authorList>
            <person name="Butt M."/>
            <person name="Choi D.G."/>
            <person name="Kim J.M."/>
            <person name="Lee J.K."/>
            <person name="Baek J.H."/>
            <person name="Jeon C.O."/>
        </authorList>
    </citation>
    <scope>NUCLEOTIDE SEQUENCE</scope>
    <source>
        <strain evidence="2">15G1-11</strain>
    </source>
</reference>
<proteinExistence type="predicted"/>